<dbReference type="Proteomes" id="UP000054166">
    <property type="component" value="Unassembled WGS sequence"/>
</dbReference>
<name>A0A0C3C3D2_PILCF</name>
<reference evidence="2 3" key="1">
    <citation type="submission" date="2014-04" db="EMBL/GenBank/DDBJ databases">
        <authorList>
            <consortium name="DOE Joint Genome Institute"/>
            <person name="Kuo A."/>
            <person name="Tarkka M."/>
            <person name="Buscot F."/>
            <person name="Kohler A."/>
            <person name="Nagy L.G."/>
            <person name="Floudas D."/>
            <person name="Copeland A."/>
            <person name="Barry K.W."/>
            <person name="Cichocki N."/>
            <person name="Veneault-Fourrey C."/>
            <person name="LaButti K."/>
            <person name="Lindquist E.A."/>
            <person name="Lipzen A."/>
            <person name="Lundell T."/>
            <person name="Morin E."/>
            <person name="Murat C."/>
            <person name="Sun H."/>
            <person name="Tunlid A."/>
            <person name="Henrissat B."/>
            <person name="Grigoriev I.V."/>
            <person name="Hibbett D.S."/>
            <person name="Martin F."/>
            <person name="Nordberg H.P."/>
            <person name="Cantor M.N."/>
            <person name="Hua S.X."/>
        </authorList>
    </citation>
    <scope>NUCLEOTIDE SEQUENCE [LARGE SCALE GENOMIC DNA]</scope>
    <source>
        <strain evidence="2 3">F 1598</strain>
    </source>
</reference>
<organism evidence="2 3">
    <name type="scientific">Piloderma croceum (strain F 1598)</name>
    <dbReference type="NCBI Taxonomy" id="765440"/>
    <lineage>
        <taxon>Eukaryota</taxon>
        <taxon>Fungi</taxon>
        <taxon>Dikarya</taxon>
        <taxon>Basidiomycota</taxon>
        <taxon>Agaricomycotina</taxon>
        <taxon>Agaricomycetes</taxon>
        <taxon>Agaricomycetidae</taxon>
        <taxon>Atheliales</taxon>
        <taxon>Atheliaceae</taxon>
        <taxon>Piloderma</taxon>
    </lineage>
</organism>
<feature type="compositionally biased region" description="Basic and acidic residues" evidence="1">
    <location>
        <begin position="154"/>
        <end position="169"/>
    </location>
</feature>
<proteinExistence type="predicted"/>
<feature type="compositionally biased region" description="Low complexity" evidence="1">
    <location>
        <begin position="170"/>
        <end position="179"/>
    </location>
</feature>
<evidence type="ECO:0000313" key="2">
    <source>
        <dbReference type="EMBL" id="KIM84082.1"/>
    </source>
</evidence>
<accession>A0A0C3C3D2</accession>
<dbReference type="HOGENOM" id="CLU_031481_4_0_1"/>
<dbReference type="AlphaFoldDB" id="A0A0C3C3D2"/>
<evidence type="ECO:0000256" key="1">
    <source>
        <dbReference type="SAM" id="MobiDB-lite"/>
    </source>
</evidence>
<dbReference type="OrthoDB" id="3173171at2759"/>
<feature type="region of interest" description="Disordered" evidence="1">
    <location>
        <begin position="33"/>
        <end position="63"/>
    </location>
</feature>
<reference evidence="3" key="2">
    <citation type="submission" date="2015-01" db="EMBL/GenBank/DDBJ databases">
        <title>Evolutionary Origins and Diversification of the Mycorrhizal Mutualists.</title>
        <authorList>
            <consortium name="DOE Joint Genome Institute"/>
            <consortium name="Mycorrhizal Genomics Consortium"/>
            <person name="Kohler A."/>
            <person name="Kuo A."/>
            <person name="Nagy L.G."/>
            <person name="Floudas D."/>
            <person name="Copeland A."/>
            <person name="Barry K.W."/>
            <person name="Cichocki N."/>
            <person name="Veneault-Fourrey C."/>
            <person name="LaButti K."/>
            <person name="Lindquist E.A."/>
            <person name="Lipzen A."/>
            <person name="Lundell T."/>
            <person name="Morin E."/>
            <person name="Murat C."/>
            <person name="Riley R."/>
            <person name="Ohm R."/>
            <person name="Sun H."/>
            <person name="Tunlid A."/>
            <person name="Henrissat B."/>
            <person name="Grigoriev I.V."/>
            <person name="Hibbett D.S."/>
            <person name="Martin F."/>
        </authorList>
    </citation>
    <scope>NUCLEOTIDE SEQUENCE [LARGE SCALE GENOMIC DNA]</scope>
    <source>
        <strain evidence="3">F 1598</strain>
    </source>
</reference>
<dbReference type="EMBL" id="KN832988">
    <property type="protein sequence ID" value="KIM84082.1"/>
    <property type="molecule type" value="Genomic_DNA"/>
</dbReference>
<keyword evidence="3" id="KW-1185">Reference proteome</keyword>
<gene>
    <name evidence="2" type="ORF">PILCRDRAFT_87574</name>
</gene>
<dbReference type="STRING" id="765440.A0A0C3C3D2"/>
<evidence type="ECO:0000313" key="3">
    <source>
        <dbReference type="Proteomes" id="UP000054166"/>
    </source>
</evidence>
<feature type="region of interest" description="Disordered" evidence="1">
    <location>
        <begin position="154"/>
        <end position="192"/>
    </location>
</feature>
<protein>
    <submittedName>
        <fullName evidence="2">Uncharacterized protein</fullName>
    </submittedName>
</protein>
<dbReference type="InParanoid" id="A0A0C3C3D2"/>
<sequence length="527" mass="58673">MFPAANLHLKGLYDSTVDFLTQRSPSLSSAFRALSTDDSDPAPNSVGPSGIANTSDHFSRARGTHDSAYLRENLATGERRRCHSTCSCSYCGALPSSSSSYAMRKNYREQAVKNDLARTQADVVKLEEKCRTLEKALQETREIVKVRDAEIEKLKRERERPEPDPHELRSSSGRSQSSSRRSHDSQRNEQQVQEAANQILNPYMHSAEENHDGSVTGSVSSESEEERAHTRGLDIFLTKVDRWSGAQIIQALQDLNSEVLQFAASATELCTFDKYSRSSPTRTTQATQETASRLGPSLARVLSSRDHAQDPILVQLALQSCVTICVARAMSTFCFGFAAKPNAVLSEIYAQMYQSEVQSTSSRWRALTHRHIQDLHPRLEEFAVNNLVETIFRWASDIFIISGCSNPQKASCSLEGLRARFGAQVRRIANAVYKLAKITREEIMSTNFDVVAVEHGQPFNETEMTDAFEDYGTSMGAVLCTTDLGLRCSTRKSTGGLGQEQEGYVERRLLLRPKVVLESVVDVLDPR</sequence>